<feature type="chain" id="PRO_5043896842" evidence="2">
    <location>
        <begin position="20"/>
        <end position="286"/>
    </location>
</feature>
<dbReference type="CDD" id="cd13530">
    <property type="entry name" value="PBP2_peptides_like"/>
    <property type="match status" value="1"/>
</dbReference>
<gene>
    <name evidence="4" type="ORF">ABNN70_06025</name>
</gene>
<dbReference type="PANTHER" id="PTHR35936:SF17">
    <property type="entry name" value="ARGININE-BINDING EXTRACELLULAR PROTEIN ARTP"/>
    <property type="match status" value="1"/>
</dbReference>
<evidence type="ECO:0000256" key="1">
    <source>
        <dbReference type="ARBA" id="ARBA00022729"/>
    </source>
</evidence>
<sequence>MKKILLPFLALILVTGILAGCNSSSSSGSSSGSSKGNSTDTLAAAKEKGVLVVGSSNDAPFAYIDQKTHKFSGIDAEIITEIAKRLGIPKVEMKQTKFENLLLELNNKNIDLVTDAMYINPKRQKIAKFTNIWYKEGEAIIVPTNSPIKSLSDLKTRTVGAQKGTGFYELADKLYKDGNIKKLSVFGSQADLLMAANTGKVDAVITDGAVAAYSLKTDPSLKLKLLSPYTPQAAGKIGAAARKSDTKLVNAINQQLDILKENGFIEKVLKKYGMPEDYFVPVEDEK</sequence>
<evidence type="ECO:0000313" key="4">
    <source>
        <dbReference type="EMBL" id="XCJ18015.1"/>
    </source>
</evidence>
<accession>A0AAU8IIU4</accession>
<feature type="domain" description="Solute-binding protein family 3/N-terminal" evidence="3">
    <location>
        <begin position="50"/>
        <end position="276"/>
    </location>
</feature>
<dbReference type="AlphaFoldDB" id="A0AAU8IIU4"/>
<organism evidence="4">
    <name type="scientific">Sporolactobacillus sp. Y61</name>
    <dbReference type="NCBI Taxonomy" id="3160863"/>
    <lineage>
        <taxon>Bacteria</taxon>
        <taxon>Bacillati</taxon>
        <taxon>Bacillota</taxon>
        <taxon>Bacilli</taxon>
        <taxon>Bacillales</taxon>
        <taxon>Sporolactobacillaceae</taxon>
        <taxon>Sporolactobacillus</taxon>
    </lineage>
</organism>
<dbReference type="PANTHER" id="PTHR35936">
    <property type="entry name" value="MEMBRANE-BOUND LYTIC MUREIN TRANSGLYCOSYLASE F"/>
    <property type="match status" value="1"/>
</dbReference>
<feature type="signal peptide" evidence="2">
    <location>
        <begin position="1"/>
        <end position="19"/>
    </location>
</feature>
<dbReference type="RefSeq" id="WP_353949099.1">
    <property type="nucleotide sequence ID" value="NZ_CP159510.1"/>
</dbReference>
<reference evidence="4" key="1">
    <citation type="submission" date="2024-06" db="EMBL/GenBank/DDBJ databases">
        <authorList>
            <person name="Fan A."/>
            <person name="Zhang F.Y."/>
            <person name="Zhang L."/>
        </authorList>
    </citation>
    <scope>NUCLEOTIDE SEQUENCE</scope>
    <source>
        <strain evidence="4">Y61</strain>
    </source>
</reference>
<protein>
    <submittedName>
        <fullName evidence="4">ABC transporter substrate-binding protein</fullName>
    </submittedName>
</protein>
<dbReference type="PROSITE" id="PS51257">
    <property type="entry name" value="PROKAR_LIPOPROTEIN"/>
    <property type="match status" value="1"/>
</dbReference>
<dbReference type="Gene3D" id="3.40.190.10">
    <property type="entry name" value="Periplasmic binding protein-like II"/>
    <property type="match status" value="2"/>
</dbReference>
<evidence type="ECO:0000259" key="3">
    <source>
        <dbReference type="SMART" id="SM00062"/>
    </source>
</evidence>
<dbReference type="Pfam" id="PF00497">
    <property type="entry name" value="SBP_bac_3"/>
    <property type="match status" value="1"/>
</dbReference>
<dbReference type="SUPFAM" id="SSF53850">
    <property type="entry name" value="Periplasmic binding protein-like II"/>
    <property type="match status" value="1"/>
</dbReference>
<proteinExistence type="predicted"/>
<dbReference type="InterPro" id="IPR001638">
    <property type="entry name" value="Solute-binding_3/MltF_N"/>
</dbReference>
<name>A0AAU8IIU4_9BACL</name>
<dbReference type="SMART" id="SM00062">
    <property type="entry name" value="PBPb"/>
    <property type="match status" value="1"/>
</dbReference>
<evidence type="ECO:0000256" key="2">
    <source>
        <dbReference type="SAM" id="SignalP"/>
    </source>
</evidence>
<dbReference type="EMBL" id="CP159510">
    <property type="protein sequence ID" value="XCJ18015.1"/>
    <property type="molecule type" value="Genomic_DNA"/>
</dbReference>
<keyword evidence="1 2" id="KW-0732">Signal</keyword>